<dbReference type="InterPro" id="IPR023033">
    <property type="entry name" value="Ala_tRNA_ligase_euk/bac"/>
</dbReference>
<keyword evidence="2 14" id="KW-0963">Cytoplasm</keyword>
<evidence type="ECO:0000256" key="14">
    <source>
        <dbReference type="HAMAP-Rule" id="MF_00036"/>
    </source>
</evidence>
<dbReference type="InterPro" id="IPR018165">
    <property type="entry name" value="Ala-tRNA-synth_IIc_core"/>
</dbReference>
<feature type="binding site" evidence="14">
    <location>
        <position position="681"/>
    </location>
    <ligand>
        <name>Zn(2+)</name>
        <dbReference type="ChEBI" id="CHEBI:29105"/>
    </ligand>
</feature>
<evidence type="ECO:0000256" key="7">
    <source>
        <dbReference type="ARBA" id="ARBA00022833"/>
    </source>
</evidence>
<feature type="coiled-coil region" evidence="15">
    <location>
        <begin position="428"/>
        <end position="455"/>
    </location>
</feature>
<dbReference type="Pfam" id="PF07973">
    <property type="entry name" value="tRNA_SAD"/>
    <property type="match status" value="1"/>
</dbReference>
<gene>
    <name evidence="14 17" type="primary">alaS</name>
    <name evidence="17" type="ORF">SLITO_v1c10050</name>
</gene>
<dbReference type="PANTHER" id="PTHR11777">
    <property type="entry name" value="ALANYL-TRNA SYNTHETASE"/>
    <property type="match status" value="1"/>
</dbReference>
<dbReference type="SUPFAM" id="SSF55681">
    <property type="entry name" value="Class II aaRS and biotin synthetases"/>
    <property type="match status" value="1"/>
</dbReference>
<name>A0A0K1W358_9MOLU</name>
<evidence type="ECO:0000313" key="18">
    <source>
        <dbReference type="Proteomes" id="UP000067476"/>
    </source>
</evidence>
<dbReference type="SMART" id="SM00863">
    <property type="entry name" value="tRNA_SAD"/>
    <property type="match status" value="1"/>
</dbReference>
<feature type="binding site" evidence="14">
    <location>
        <position position="574"/>
    </location>
    <ligand>
        <name>Zn(2+)</name>
        <dbReference type="ChEBI" id="CHEBI:29105"/>
    </ligand>
</feature>
<evidence type="ECO:0000256" key="10">
    <source>
        <dbReference type="ARBA" id="ARBA00022917"/>
    </source>
</evidence>
<dbReference type="RefSeq" id="WP_075058695.1">
    <property type="nucleotide sequence ID" value="NZ_CP012357.1"/>
</dbReference>
<dbReference type="FunFam" id="3.30.980.10:FF:000004">
    <property type="entry name" value="Alanine--tRNA ligase, cytoplasmic"/>
    <property type="match status" value="1"/>
</dbReference>
<dbReference type="AlphaFoldDB" id="A0A0K1W358"/>
<keyword evidence="18" id="KW-1185">Reference proteome</keyword>
<dbReference type="CDD" id="cd00673">
    <property type="entry name" value="AlaRS_core"/>
    <property type="match status" value="1"/>
</dbReference>
<evidence type="ECO:0000256" key="9">
    <source>
        <dbReference type="ARBA" id="ARBA00022884"/>
    </source>
</evidence>
<dbReference type="InterPro" id="IPR009000">
    <property type="entry name" value="Transl_B-barrel_sf"/>
</dbReference>
<evidence type="ECO:0000256" key="11">
    <source>
        <dbReference type="ARBA" id="ARBA00023146"/>
    </source>
</evidence>
<dbReference type="PRINTS" id="PR00980">
    <property type="entry name" value="TRNASYNTHALA"/>
</dbReference>
<keyword evidence="5 14" id="KW-0479">Metal-binding</keyword>
<dbReference type="OrthoDB" id="9803884at2"/>
<dbReference type="SUPFAM" id="SSF55186">
    <property type="entry name" value="ThrRS/AlaRS common domain"/>
    <property type="match status" value="1"/>
</dbReference>
<dbReference type="EMBL" id="CP012357">
    <property type="protein sequence ID" value="AKX34616.1"/>
    <property type="molecule type" value="Genomic_DNA"/>
</dbReference>
<dbReference type="GO" id="GO:0002161">
    <property type="term" value="F:aminoacyl-tRNA deacylase activity"/>
    <property type="evidence" value="ECO:0007669"/>
    <property type="project" value="TreeGrafter"/>
</dbReference>
<comment type="domain">
    <text evidence="14">Consists of three domains; the N-terminal catalytic domain, the editing domain and the C-terminal C-Ala domain. The editing domain removes incorrectly charged amino acids, while the C-Ala domain, along with tRNA(Ala), serves as a bridge to cooperatively bring together the editing and aminoacylation centers thus stimulating deacylation of misacylated tRNAs.</text>
</comment>
<dbReference type="NCBIfam" id="TIGR00344">
    <property type="entry name" value="alaS"/>
    <property type="match status" value="1"/>
</dbReference>
<keyword evidence="6 14" id="KW-0547">Nucleotide-binding</keyword>
<dbReference type="InterPro" id="IPR018164">
    <property type="entry name" value="Ala-tRNA-synth_IIc_N"/>
</dbReference>
<keyword evidence="11 14" id="KW-0030">Aminoacyl-tRNA synthetase</keyword>
<feature type="binding site" evidence="14">
    <location>
        <position position="677"/>
    </location>
    <ligand>
        <name>Zn(2+)</name>
        <dbReference type="ChEBI" id="CHEBI:29105"/>
    </ligand>
</feature>
<keyword evidence="8 14" id="KW-0067">ATP-binding</keyword>
<dbReference type="GO" id="GO:0006419">
    <property type="term" value="P:alanyl-tRNA aminoacylation"/>
    <property type="evidence" value="ECO:0007669"/>
    <property type="project" value="UniProtKB-UniRule"/>
</dbReference>
<comment type="similarity">
    <text evidence="1 14">Belongs to the class-II aminoacyl-tRNA synthetase family.</text>
</comment>
<dbReference type="Gene3D" id="3.30.930.10">
    <property type="entry name" value="Bira Bifunctional Protein, Domain 2"/>
    <property type="match status" value="1"/>
</dbReference>
<dbReference type="Proteomes" id="UP000067476">
    <property type="component" value="Chromosome"/>
</dbReference>
<comment type="subcellular location">
    <subcellularLocation>
        <location evidence="14">Cytoplasm</location>
    </subcellularLocation>
</comment>
<evidence type="ECO:0000256" key="13">
    <source>
        <dbReference type="ARBA" id="ARBA00048300"/>
    </source>
</evidence>
<dbReference type="STRING" id="216942.SLITO_v1c10050"/>
<dbReference type="GO" id="GO:0000049">
    <property type="term" value="F:tRNA binding"/>
    <property type="evidence" value="ECO:0007669"/>
    <property type="project" value="UniProtKB-KW"/>
</dbReference>
<dbReference type="Gene3D" id="2.40.30.130">
    <property type="match status" value="1"/>
</dbReference>
<evidence type="ECO:0000259" key="16">
    <source>
        <dbReference type="PROSITE" id="PS50860"/>
    </source>
</evidence>
<sequence length="892" mass="103157">MKKLSTNQIRDMWIDFFKKKEHHFLEPVSLVPVNDPSLLWINSGVATLKPYFDGRLTPPSPRLTNSQKSIRTNDIENVGVTARHQTMFEMLGNFSIGDYFKKEAITMAWELLTSEKWFGIDKNLLYITVYEEDIEAYDIWTKEIKIEKDHIFKGSRDTNFWDVGQGPCGPNTEIFFDRGVEWDKNNLGTKLLKDDIENDRYIEIWNIVFSQYNNDGNNNYTDLPRKNIDTGAGLERLASIFQNTPTNFETDIFLPTIKELEKLSDNKFKYIYNDYQNIDENQTKINTAFKVIADHIRAVVFAISDGVFPSNKDRGYIIRRLIRRSSVYGRKLEIKGSFLHKLVDKVIDSMSYFYPYIIEKKAIVSEVILNEEEKFLNTLNKGYELLESIIKDNKVVSAENALLLFESYGFPIELTTEIANENNVNVDIDKYNELLENVKDLSRKARKANKAWNKQSPILTSLKVESEFVGYEKEECEVKIIYMFVDDKEIKEANNQTVYVIFDKTPFYAEKGGQAADNGFIIDENNNYFKVIDVQQGPNKQNIHTIIFTDKVKVNQTFKAIIDKDKRFLTMKNHSGTHILQAAIQEVLGKEALQNGSYNDENGFRIDISYKRPPSKDEVMKIHKVVEREIKNDLKREIIHCSLKEALDKYNALALFTEKYDEVVRVIKFGSFSCELCGGTHVNSTKELEDLLIINVESKGSGLYRYTALTSHSTINNYLSDLYNSIKDEVDSMFAKAKEFEQKIDCNQIYKLVDKFKTLKIKKDNIDDLKDILLEIKELFKNLQKKYRDISVEDKIKNYKSISPNPKDGFNEIKLEINDLDDFETKVLIDELQNINDNLIIHIINNAKQTYYVSVSKKLNPNFSAIDIFKSVKSHNLKGGGNSVLAQGKIIN</sequence>
<evidence type="ECO:0000313" key="17">
    <source>
        <dbReference type="EMBL" id="AKX34616.1"/>
    </source>
</evidence>
<keyword evidence="7 14" id="KW-0862">Zinc</keyword>
<dbReference type="InterPro" id="IPR018163">
    <property type="entry name" value="Thr/Ala-tRNA-synth_IIc_edit"/>
</dbReference>
<evidence type="ECO:0000256" key="3">
    <source>
        <dbReference type="ARBA" id="ARBA00022555"/>
    </source>
</evidence>
<evidence type="ECO:0000256" key="1">
    <source>
        <dbReference type="ARBA" id="ARBA00008226"/>
    </source>
</evidence>
<evidence type="ECO:0000256" key="2">
    <source>
        <dbReference type="ARBA" id="ARBA00022490"/>
    </source>
</evidence>
<keyword evidence="4 14" id="KW-0436">Ligase</keyword>
<dbReference type="Gene3D" id="3.30.980.10">
    <property type="entry name" value="Threonyl-trna Synthetase, Chain A, domain 2"/>
    <property type="match status" value="1"/>
</dbReference>
<accession>A0A0K1W358</accession>
<feature type="domain" description="Alanyl-transfer RNA synthetases family profile" evidence="16">
    <location>
        <begin position="4"/>
        <end position="720"/>
    </location>
</feature>
<dbReference type="FunFam" id="3.30.930.10:FF:000046">
    <property type="entry name" value="Alanine--tRNA ligase"/>
    <property type="match status" value="1"/>
</dbReference>
<evidence type="ECO:0000256" key="4">
    <source>
        <dbReference type="ARBA" id="ARBA00022598"/>
    </source>
</evidence>
<dbReference type="InterPro" id="IPR012947">
    <property type="entry name" value="tRNA_SAD"/>
</dbReference>
<dbReference type="SUPFAM" id="SSF101353">
    <property type="entry name" value="Putative anticodon-binding domain of alanyl-tRNA synthetase (AlaRS)"/>
    <property type="match status" value="1"/>
</dbReference>
<dbReference type="InterPro" id="IPR002318">
    <property type="entry name" value="Ala-tRNA-lgiase_IIc"/>
</dbReference>
<evidence type="ECO:0000256" key="5">
    <source>
        <dbReference type="ARBA" id="ARBA00022723"/>
    </source>
</evidence>
<feature type="binding site" evidence="14">
    <location>
        <position position="578"/>
    </location>
    <ligand>
        <name>Zn(2+)</name>
        <dbReference type="ChEBI" id="CHEBI:29105"/>
    </ligand>
</feature>
<evidence type="ECO:0000256" key="6">
    <source>
        <dbReference type="ARBA" id="ARBA00022741"/>
    </source>
</evidence>
<dbReference type="GO" id="GO:0004813">
    <property type="term" value="F:alanine-tRNA ligase activity"/>
    <property type="evidence" value="ECO:0007669"/>
    <property type="project" value="UniProtKB-UniRule"/>
</dbReference>
<dbReference type="Pfam" id="PF01411">
    <property type="entry name" value="tRNA-synt_2c"/>
    <property type="match status" value="1"/>
</dbReference>
<dbReference type="KEGG" id="sll:SLITO_v1c10050"/>
<comment type="cofactor">
    <cofactor evidence="14">
        <name>Zn(2+)</name>
        <dbReference type="ChEBI" id="CHEBI:29105"/>
    </cofactor>
    <text evidence="14">Binds 1 zinc ion per subunit.</text>
</comment>
<proteinExistence type="inferred from homology"/>
<feature type="coiled-coil region" evidence="15">
    <location>
        <begin position="723"/>
        <end position="786"/>
    </location>
</feature>
<keyword evidence="15" id="KW-0175">Coiled coil</keyword>
<dbReference type="HAMAP" id="MF_00036_B">
    <property type="entry name" value="Ala_tRNA_synth_B"/>
    <property type="match status" value="1"/>
</dbReference>
<reference evidence="17 18" key="1">
    <citation type="journal article" date="2015" name="Genome Announc.">
        <title>Complete Genome Sequence of Spiroplasma litorale TN-1T (DSM 21781), a Bacterium Isolated from a Green-Eyed Horsefly (Tabanus nigrovittatus).</title>
        <authorList>
            <person name="Lo W.S."/>
            <person name="Lai Y.C."/>
            <person name="Lien Y.W."/>
            <person name="Wang T.H."/>
            <person name="Kuo C.H."/>
        </authorList>
    </citation>
    <scope>NUCLEOTIDE SEQUENCE [LARGE SCALE GENOMIC DNA]</scope>
    <source>
        <strain evidence="17 18">TN-1</strain>
    </source>
</reference>
<comment type="catalytic activity">
    <reaction evidence="13 14">
        <text>tRNA(Ala) + L-alanine + ATP = L-alanyl-tRNA(Ala) + AMP + diphosphate</text>
        <dbReference type="Rhea" id="RHEA:12540"/>
        <dbReference type="Rhea" id="RHEA-COMP:9657"/>
        <dbReference type="Rhea" id="RHEA-COMP:9923"/>
        <dbReference type="ChEBI" id="CHEBI:30616"/>
        <dbReference type="ChEBI" id="CHEBI:33019"/>
        <dbReference type="ChEBI" id="CHEBI:57972"/>
        <dbReference type="ChEBI" id="CHEBI:78442"/>
        <dbReference type="ChEBI" id="CHEBI:78497"/>
        <dbReference type="ChEBI" id="CHEBI:456215"/>
        <dbReference type="EC" id="6.1.1.7"/>
    </reaction>
</comment>
<evidence type="ECO:0000256" key="12">
    <source>
        <dbReference type="ARBA" id="ARBA00024779"/>
    </source>
</evidence>
<keyword evidence="3 14" id="KW-0820">tRNA-binding</keyword>
<dbReference type="GO" id="GO:0005524">
    <property type="term" value="F:ATP binding"/>
    <property type="evidence" value="ECO:0007669"/>
    <property type="project" value="UniProtKB-UniRule"/>
</dbReference>
<dbReference type="SUPFAM" id="SSF50447">
    <property type="entry name" value="Translation proteins"/>
    <property type="match status" value="1"/>
</dbReference>
<dbReference type="EC" id="6.1.1.7" evidence="14"/>
<keyword evidence="10 14" id="KW-0648">Protein biosynthesis</keyword>
<dbReference type="PANTHER" id="PTHR11777:SF9">
    <property type="entry name" value="ALANINE--TRNA LIGASE, CYTOPLASMIC"/>
    <property type="match status" value="1"/>
</dbReference>
<dbReference type="InterPro" id="IPR045864">
    <property type="entry name" value="aa-tRNA-synth_II/BPL/LPL"/>
</dbReference>
<keyword evidence="9 14" id="KW-0694">RNA-binding</keyword>
<dbReference type="PROSITE" id="PS50860">
    <property type="entry name" value="AA_TRNA_LIGASE_II_ALA"/>
    <property type="match status" value="1"/>
</dbReference>
<dbReference type="GO" id="GO:0008270">
    <property type="term" value="F:zinc ion binding"/>
    <property type="evidence" value="ECO:0007669"/>
    <property type="project" value="UniProtKB-UniRule"/>
</dbReference>
<comment type="function">
    <text evidence="12 14">Catalyzes the attachment of alanine to tRNA(Ala) in a two-step reaction: alanine is first activated by ATP to form Ala-AMP and then transferred to the acceptor end of tRNA(Ala). Also edits incorrectly charged Ser-tRNA(Ala) and Gly-tRNA(Ala) via its editing domain.</text>
</comment>
<evidence type="ECO:0000256" key="8">
    <source>
        <dbReference type="ARBA" id="ARBA00022840"/>
    </source>
</evidence>
<evidence type="ECO:0000256" key="15">
    <source>
        <dbReference type="SAM" id="Coils"/>
    </source>
</evidence>
<dbReference type="InterPro" id="IPR050058">
    <property type="entry name" value="Ala-tRNA_ligase"/>
</dbReference>
<dbReference type="GO" id="GO:0005829">
    <property type="term" value="C:cytosol"/>
    <property type="evidence" value="ECO:0007669"/>
    <property type="project" value="TreeGrafter"/>
</dbReference>
<dbReference type="PATRIC" id="fig|216942.3.peg.1021"/>
<protein>
    <recommendedName>
        <fullName evidence="14">Alanine--tRNA ligase</fullName>
        <ecNumber evidence="14">6.1.1.7</ecNumber>
    </recommendedName>
    <alternativeName>
        <fullName evidence="14">Alanyl-tRNA synthetase</fullName>
        <shortName evidence="14">AlaRS</shortName>
    </alternativeName>
</protein>
<dbReference type="InterPro" id="IPR018162">
    <property type="entry name" value="Ala-tRNA-ligase_IIc_anticod-bd"/>
</dbReference>
<organism evidence="17 18">
    <name type="scientific">Spiroplasma litorale</name>
    <dbReference type="NCBI Taxonomy" id="216942"/>
    <lineage>
        <taxon>Bacteria</taxon>
        <taxon>Bacillati</taxon>
        <taxon>Mycoplasmatota</taxon>
        <taxon>Mollicutes</taxon>
        <taxon>Entomoplasmatales</taxon>
        <taxon>Spiroplasmataceae</taxon>
        <taxon>Spiroplasma</taxon>
    </lineage>
</organism>